<dbReference type="InterPro" id="IPR036397">
    <property type="entry name" value="RNaseH_sf"/>
</dbReference>
<reference evidence="1" key="1">
    <citation type="submission" date="2013-07" db="EMBL/GenBank/DDBJ databases">
        <title>The genome of Eucalyptus grandis.</title>
        <authorList>
            <person name="Schmutz J."/>
            <person name="Hayes R."/>
            <person name="Myburg A."/>
            <person name="Tuskan G."/>
            <person name="Grattapaglia D."/>
            <person name="Rokhsar D.S."/>
        </authorList>
    </citation>
    <scope>NUCLEOTIDE SEQUENCE</scope>
    <source>
        <tissue evidence="1">Leaf extractions</tissue>
    </source>
</reference>
<evidence type="ECO:0008006" key="2">
    <source>
        <dbReference type="Google" id="ProtNLM"/>
    </source>
</evidence>
<dbReference type="InterPro" id="IPR012337">
    <property type="entry name" value="RNaseH-like_sf"/>
</dbReference>
<dbReference type="Gramene" id="KCW70654">
    <property type="protein sequence ID" value="KCW70654"/>
    <property type="gene ID" value="EUGRSUZ_F03830"/>
</dbReference>
<proteinExistence type="predicted"/>
<dbReference type="GO" id="GO:0003676">
    <property type="term" value="F:nucleic acid binding"/>
    <property type="evidence" value="ECO:0007669"/>
    <property type="project" value="InterPro"/>
</dbReference>
<dbReference type="InParanoid" id="A0A059BXE8"/>
<dbReference type="AlphaFoldDB" id="A0A059BXE8"/>
<evidence type="ECO:0000313" key="1">
    <source>
        <dbReference type="EMBL" id="KCW70654.1"/>
    </source>
</evidence>
<dbReference type="GO" id="GO:0005634">
    <property type="term" value="C:nucleus"/>
    <property type="evidence" value="ECO:0000318"/>
    <property type="project" value="GO_Central"/>
</dbReference>
<dbReference type="GO" id="GO:0005737">
    <property type="term" value="C:cytoplasm"/>
    <property type="evidence" value="ECO:0000318"/>
    <property type="project" value="GO_Central"/>
</dbReference>
<dbReference type="GO" id="GO:0008408">
    <property type="term" value="F:3'-5' exonuclease activity"/>
    <property type="evidence" value="ECO:0000318"/>
    <property type="project" value="GO_Central"/>
</dbReference>
<gene>
    <name evidence="1" type="ORF">EUGRSUZ_F03830</name>
</gene>
<protein>
    <recommendedName>
        <fullName evidence="2">3'-5' exonuclease domain-containing protein</fullName>
    </recommendedName>
</protein>
<dbReference type="SUPFAM" id="SSF53098">
    <property type="entry name" value="Ribonuclease H-like"/>
    <property type="match status" value="1"/>
</dbReference>
<dbReference type="OMA" id="HYDIPNS"/>
<name>A0A059BXE8_EUCGR</name>
<sequence>MPDQENSPYRLLQLFVGNHCLLLGLFTYGGPIPKILKEFLCGGTRVVGLGIDKMAEKLERDCGFLIPRRVELRILALEGRACEGKDLSRCNLEAMTRAVLEGEVDVVRPLIKYASVESAEDRHQAVREQEIV</sequence>
<dbReference type="EMBL" id="KK198758">
    <property type="protein sequence ID" value="KCW70654.1"/>
    <property type="molecule type" value="Genomic_DNA"/>
</dbReference>
<dbReference type="Gene3D" id="3.30.420.10">
    <property type="entry name" value="Ribonuclease H-like superfamily/Ribonuclease H"/>
    <property type="match status" value="1"/>
</dbReference>
<accession>A0A059BXE8</accession>
<organism evidence="1">
    <name type="scientific">Eucalyptus grandis</name>
    <name type="common">Flooded gum</name>
    <dbReference type="NCBI Taxonomy" id="71139"/>
    <lineage>
        <taxon>Eukaryota</taxon>
        <taxon>Viridiplantae</taxon>
        <taxon>Streptophyta</taxon>
        <taxon>Embryophyta</taxon>
        <taxon>Tracheophyta</taxon>
        <taxon>Spermatophyta</taxon>
        <taxon>Magnoliopsida</taxon>
        <taxon>eudicotyledons</taxon>
        <taxon>Gunneridae</taxon>
        <taxon>Pentapetalae</taxon>
        <taxon>rosids</taxon>
        <taxon>malvids</taxon>
        <taxon>Myrtales</taxon>
        <taxon>Myrtaceae</taxon>
        <taxon>Myrtoideae</taxon>
        <taxon>Eucalypteae</taxon>
        <taxon>Eucalyptus</taxon>
    </lineage>
</organism>